<dbReference type="Pfam" id="PF10545">
    <property type="entry name" value="MADF_DNA_bdg"/>
    <property type="match status" value="1"/>
</dbReference>
<evidence type="ECO:0000313" key="2">
    <source>
        <dbReference type="EMBL" id="KYM98807.1"/>
    </source>
</evidence>
<dbReference type="InterPro" id="IPR039353">
    <property type="entry name" value="TF_Adf1"/>
</dbReference>
<dbReference type="AlphaFoldDB" id="A0A151IE17"/>
<organism evidence="2 3">
    <name type="scientific">Cyphomyrmex costatus</name>
    <dbReference type="NCBI Taxonomy" id="456900"/>
    <lineage>
        <taxon>Eukaryota</taxon>
        <taxon>Metazoa</taxon>
        <taxon>Ecdysozoa</taxon>
        <taxon>Arthropoda</taxon>
        <taxon>Hexapoda</taxon>
        <taxon>Insecta</taxon>
        <taxon>Pterygota</taxon>
        <taxon>Neoptera</taxon>
        <taxon>Endopterygota</taxon>
        <taxon>Hymenoptera</taxon>
        <taxon>Apocrita</taxon>
        <taxon>Aculeata</taxon>
        <taxon>Formicoidea</taxon>
        <taxon>Formicidae</taxon>
        <taxon>Myrmicinae</taxon>
        <taxon>Cyphomyrmex</taxon>
    </lineage>
</organism>
<dbReference type="PANTHER" id="PTHR12243">
    <property type="entry name" value="MADF DOMAIN TRANSCRIPTION FACTOR"/>
    <property type="match status" value="1"/>
</dbReference>
<reference evidence="2 3" key="1">
    <citation type="submission" date="2016-03" db="EMBL/GenBank/DDBJ databases">
        <title>Cyphomyrmex costatus WGS genome.</title>
        <authorList>
            <person name="Nygaard S."/>
            <person name="Hu H."/>
            <person name="Boomsma J."/>
            <person name="Zhang G."/>
        </authorList>
    </citation>
    <scope>NUCLEOTIDE SEQUENCE [LARGE SCALE GENOMIC DNA]</scope>
    <source>
        <strain evidence="2">MS0001</strain>
        <tissue evidence="2">Whole body</tissue>
    </source>
</reference>
<dbReference type="GO" id="GO:0006357">
    <property type="term" value="P:regulation of transcription by RNA polymerase II"/>
    <property type="evidence" value="ECO:0007669"/>
    <property type="project" value="TreeGrafter"/>
</dbReference>
<proteinExistence type="predicted"/>
<name>A0A151IE17_9HYME</name>
<keyword evidence="3" id="KW-1185">Reference proteome</keyword>
<sequence>MWQEIFEIFEGQVPVEELKRRWKVQRDRYMKIRSNMKKKLPSGSSAAAKKRPNYKYYELMSFLDDSMDQRKTPTTLYYYRRRIITRAFSFKTTSTCCIRLSGSLLSQHCRFFTDARYEKQIIR</sequence>
<feature type="domain" description="MADF" evidence="1">
    <location>
        <begin position="1"/>
        <end position="68"/>
    </location>
</feature>
<dbReference type="GO" id="GO:0005634">
    <property type="term" value="C:nucleus"/>
    <property type="evidence" value="ECO:0007669"/>
    <property type="project" value="TreeGrafter"/>
</dbReference>
<dbReference type="InterPro" id="IPR006578">
    <property type="entry name" value="MADF-dom"/>
</dbReference>
<accession>A0A151IE17</accession>
<dbReference type="PROSITE" id="PS51029">
    <property type="entry name" value="MADF"/>
    <property type="match status" value="1"/>
</dbReference>
<protein>
    <recommendedName>
        <fullName evidence="1">MADF domain-containing protein</fullName>
    </recommendedName>
</protein>
<evidence type="ECO:0000259" key="1">
    <source>
        <dbReference type="PROSITE" id="PS51029"/>
    </source>
</evidence>
<dbReference type="EMBL" id="KQ977919">
    <property type="protein sequence ID" value="KYM98807.1"/>
    <property type="molecule type" value="Genomic_DNA"/>
</dbReference>
<dbReference type="PANTHER" id="PTHR12243:SF69">
    <property type="entry name" value="SI:CH73-59F11.3"/>
    <property type="match status" value="1"/>
</dbReference>
<gene>
    <name evidence="2" type="ORF">ALC62_10471</name>
</gene>
<dbReference type="GO" id="GO:0005667">
    <property type="term" value="C:transcription regulator complex"/>
    <property type="evidence" value="ECO:0007669"/>
    <property type="project" value="TreeGrafter"/>
</dbReference>
<dbReference type="Proteomes" id="UP000078542">
    <property type="component" value="Unassembled WGS sequence"/>
</dbReference>
<evidence type="ECO:0000313" key="3">
    <source>
        <dbReference type="Proteomes" id="UP000078542"/>
    </source>
</evidence>